<comment type="caution">
    <text evidence="2">The sequence shown here is derived from an EMBL/GenBank/DDBJ whole genome shotgun (WGS) entry which is preliminary data.</text>
</comment>
<protein>
    <submittedName>
        <fullName evidence="2">Proton transporter</fullName>
    </submittedName>
</protein>
<dbReference type="PANTHER" id="PTHR41795:SF1">
    <property type="entry name" value="EXOPOLYSACCHARIDE SYNTHESIS PROTEIN"/>
    <property type="match status" value="1"/>
</dbReference>
<accession>A0A0W0VFY5</accession>
<evidence type="ECO:0000256" key="1">
    <source>
        <dbReference type="SAM" id="Phobius"/>
    </source>
</evidence>
<sequence length="200" mass="22474">MHQSSRRSSDVLSEMVHHDFKTGMTYQGLLDKLGERAFGIALLLFALPSALPFSAVPGISFIFSLPIAIFACQMILARNTLWLPKFVARKQVPCDRLGKVIEKALPYLKKVEHLSKPRWAFMSIRAMDIITGLLILLLSILLMLPIPLSNFIISSLIIVFSLGFIEKDGVFIAIGYVSTLTYLLLMYWLFWASIRAIVGL</sequence>
<keyword evidence="1" id="KW-1133">Transmembrane helix</keyword>
<reference evidence="2 3" key="1">
    <citation type="submission" date="2015-11" db="EMBL/GenBank/DDBJ databases">
        <title>Genomic analysis of 38 Legionella species identifies large and diverse effector repertoires.</title>
        <authorList>
            <person name="Burstein D."/>
            <person name="Amaro F."/>
            <person name="Zusman T."/>
            <person name="Lifshitz Z."/>
            <person name="Cohen O."/>
            <person name="Gilbert J.A."/>
            <person name="Pupko T."/>
            <person name="Shuman H.A."/>
            <person name="Segal G."/>
        </authorList>
    </citation>
    <scope>NUCLEOTIDE SEQUENCE [LARGE SCALE GENOMIC DNA]</scope>
    <source>
        <strain evidence="2 3">BL-540</strain>
    </source>
</reference>
<dbReference type="PIRSF" id="PIRSF033239">
    <property type="entry name" value="ExoD"/>
    <property type="match status" value="1"/>
</dbReference>
<dbReference type="PANTHER" id="PTHR41795">
    <property type="entry name" value="EXOPOLYSACCHARIDE SYNTHESIS PROTEIN"/>
    <property type="match status" value="1"/>
</dbReference>
<dbReference type="AlphaFoldDB" id="A0A0W0VFY5"/>
<keyword evidence="3" id="KW-1185">Reference proteome</keyword>
<keyword evidence="1" id="KW-0812">Transmembrane</keyword>
<dbReference type="Pfam" id="PF06055">
    <property type="entry name" value="ExoD"/>
    <property type="match status" value="1"/>
</dbReference>
<feature type="transmembrane region" description="Helical" evidence="1">
    <location>
        <begin position="37"/>
        <end position="55"/>
    </location>
</feature>
<dbReference type="PATRIC" id="fig|456.5.peg.246"/>
<evidence type="ECO:0000313" key="3">
    <source>
        <dbReference type="Proteomes" id="UP000055035"/>
    </source>
</evidence>
<evidence type="ECO:0000313" key="2">
    <source>
        <dbReference type="EMBL" id="KTD19007.1"/>
    </source>
</evidence>
<feature type="transmembrane region" description="Helical" evidence="1">
    <location>
        <begin position="61"/>
        <end position="81"/>
    </location>
</feature>
<gene>
    <name evidence="2" type="ORF">Ljor_0230</name>
</gene>
<name>A0A0W0VFY5_9GAMM</name>
<keyword evidence="1" id="KW-0472">Membrane</keyword>
<dbReference type="InterPro" id="IPR010331">
    <property type="entry name" value="ExoD"/>
</dbReference>
<dbReference type="OrthoDB" id="5638157at2"/>
<dbReference type="EMBL" id="LNYJ01000003">
    <property type="protein sequence ID" value="KTD19007.1"/>
    <property type="molecule type" value="Genomic_DNA"/>
</dbReference>
<organism evidence="2 3">
    <name type="scientific">Legionella jordanis</name>
    <dbReference type="NCBI Taxonomy" id="456"/>
    <lineage>
        <taxon>Bacteria</taxon>
        <taxon>Pseudomonadati</taxon>
        <taxon>Pseudomonadota</taxon>
        <taxon>Gammaproteobacteria</taxon>
        <taxon>Legionellales</taxon>
        <taxon>Legionellaceae</taxon>
        <taxon>Legionella</taxon>
    </lineage>
</organism>
<proteinExistence type="predicted"/>
<feature type="transmembrane region" description="Helical" evidence="1">
    <location>
        <begin position="170"/>
        <end position="190"/>
    </location>
</feature>
<dbReference type="RefSeq" id="WP_058469813.1">
    <property type="nucleotide sequence ID" value="NZ_CAAAIC010000005.1"/>
</dbReference>
<dbReference type="Proteomes" id="UP000055035">
    <property type="component" value="Unassembled WGS sequence"/>
</dbReference>